<sequence>MSNVAQADGTGLCCALLATGYLWLSGLRGCSAVQRADCAGVPGLDRYACPDCAPFVWAIWPGYAGGQRCTGWLLGAPGRAAWVATYAARVHHGAPPMPFQVPFRPNARTNCGRQGSSAARSTYPCS</sequence>
<reference evidence="1 2" key="1">
    <citation type="submission" date="2016-02" db="EMBL/GenBank/DDBJ databases">
        <title>Biosynthesis of antibiotic leucinostatins and their inhibition on Phytophthora in bio-control Purpureocillium lilacinum.</title>
        <authorList>
            <person name="Wang G."/>
            <person name="Liu Z."/>
            <person name="Lin R."/>
            <person name="Li E."/>
            <person name="Mao Z."/>
            <person name="Ling J."/>
            <person name="Yin W."/>
            <person name="Xie B."/>
        </authorList>
    </citation>
    <scope>NUCLEOTIDE SEQUENCE [LARGE SCALE GENOMIC DNA]</scope>
    <source>
        <strain evidence="1">PLFJ-1</strain>
    </source>
</reference>
<name>A0A179GJV5_PURLI</name>
<dbReference type="Proteomes" id="UP000078340">
    <property type="component" value="Unassembled WGS sequence"/>
</dbReference>
<dbReference type="AlphaFoldDB" id="A0A179GJV5"/>
<proteinExistence type="predicted"/>
<dbReference type="EMBL" id="LSBI01000011">
    <property type="protein sequence ID" value="OAQ78092.1"/>
    <property type="molecule type" value="Genomic_DNA"/>
</dbReference>
<organism evidence="1 2">
    <name type="scientific">Purpureocillium lilacinum</name>
    <name type="common">Paecilomyces lilacinus</name>
    <dbReference type="NCBI Taxonomy" id="33203"/>
    <lineage>
        <taxon>Eukaryota</taxon>
        <taxon>Fungi</taxon>
        <taxon>Dikarya</taxon>
        <taxon>Ascomycota</taxon>
        <taxon>Pezizomycotina</taxon>
        <taxon>Sordariomycetes</taxon>
        <taxon>Hypocreomycetidae</taxon>
        <taxon>Hypocreales</taxon>
        <taxon>Ophiocordycipitaceae</taxon>
        <taxon>Purpureocillium</taxon>
    </lineage>
</organism>
<comment type="caution">
    <text evidence="1">The sequence shown here is derived from an EMBL/GenBank/DDBJ whole genome shotgun (WGS) entry which is preliminary data.</text>
</comment>
<accession>A0A179GJV5</accession>
<evidence type="ECO:0000313" key="2">
    <source>
        <dbReference type="Proteomes" id="UP000078340"/>
    </source>
</evidence>
<protein>
    <submittedName>
        <fullName evidence="1">Uncharacterized protein</fullName>
    </submittedName>
</protein>
<evidence type="ECO:0000313" key="1">
    <source>
        <dbReference type="EMBL" id="OAQ78092.1"/>
    </source>
</evidence>
<gene>
    <name evidence="1" type="ORF">VFPFJ_10124</name>
</gene>